<organism evidence="1 2">
    <name type="scientific">Paenibacillus apiarius</name>
    <dbReference type="NCBI Taxonomy" id="46240"/>
    <lineage>
        <taxon>Bacteria</taxon>
        <taxon>Bacillati</taxon>
        <taxon>Bacillota</taxon>
        <taxon>Bacilli</taxon>
        <taxon>Bacillales</taxon>
        <taxon>Paenibacillaceae</taxon>
        <taxon>Paenibacillus</taxon>
    </lineage>
</organism>
<dbReference type="Proteomes" id="UP001207626">
    <property type="component" value="Unassembled WGS sequence"/>
</dbReference>
<proteinExistence type="predicted"/>
<protein>
    <submittedName>
        <fullName evidence="1">Uncharacterized protein</fullName>
    </submittedName>
</protein>
<accession>A0ABT4DV95</accession>
<evidence type="ECO:0000313" key="2">
    <source>
        <dbReference type="Proteomes" id="UP001207626"/>
    </source>
</evidence>
<dbReference type="EMBL" id="JAMDLW010000018">
    <property type="protein sequence ID" value="MCY9520680.1"/>
    <property type="molecule type" value="Genomic_DNA"/>
</dbReference>
<evidence type="ECO:0000313" key="1">
    <source>
        <dbReference type="EMBL" id="MCY9520680.1"/>
    </source>
</evidence>
<gene>
    <name evidence="1" type="ORF">M5X09_13570</name>
</gene>
<comment type="caution">
    <text evidence="1">The sequence shown here is derived from an EMBL/GenBank/DDBJ whole genome shotgun (WGS) entry which is preliminary data.</text>
</comment>
<dbReference type="RefSeq" id="WP_087432353.1">
    <property type="nucleotide sequence ID" value="NZ_JAMDLV010000041.1"/>
</dbReference>
<reference evidence="1 2" key="1">
    <citation type="submission" date="2022-05" db="EMBL/GenBank/DDBJ databases">
        <title>Genome Sequencing of Bee-Associated Microbes.</title>
        <authorList>
            <person name="Dunlap C."/>
        </authorList>
    </citation>
    <scope>NUCLEOTIDE SEQUENCE [LARGE SCALE GENOMIC DNA]</scope>
    <source>
        <strain evidence="1 2">NRRL NRS-1438</strain>
    </source>
</reference>
<sequence length="78" mass="8759">MKVTITGYDAYDRVVKNSISGVGSANGIAQQMTLERGYTNAYGWKMYFHDNMVKANVKITSVRYSDGTIWRLKESVAT</sequence>
<keyword evidence="2" id="KW-1185">Reference proteome</keyword>
<name>A0ABT4DV95_9BACL</name>